<reference evidence="2" key="2">
    <citation type="submission" date="2013-05" db="EMBL/GenBank/DDBJ databases">
        <authorList>
            <person name="Carter J.-M."/>
            <person name="Baker S.C."/>
            <person name="Pink R."/>
            <person name="Carter D.R.F."/>
            <person name="Collins A."/>
            <person name="Tomlin J."/>
            <person name="Gibbs M."/>
            <person name="Breuker C.J."/>
        </authorList>
    </citation>
    <scope>NUCLEOTIDE SEQUENCE</scope>
    <source>
        <tissue evidence="2">Ovary</tissue>
    </source>
</reference>
<evidence type="ECO:0000313" key="2">
    <source>
        <dbReference type="EMBL" id="JAA87920.1"/>
    </source>
</evidence>
<accession>S4PK87</accession>
<feature type="compositionally biased region" description="Low complexity" evidence="1">
    <location>
        <begin position="176"/>
        <end position="185"/>
    </location>
</feature>
<feature type="non-terminal residue" evidence="2">
    <location>
        <position position="225"/>
    </location>
</feature>
<feature type="region of interest" description="Disordered" evidence="1">
    <location>
        <begin position="167"/>
        <end position="189"/>
    </location>
</feature>
<sequence>MSDTDEELVPNSFQKYPHDKIAVHTQLSNANKTTYGSYNSMMTHYNMQNQFMGLDQRSMYPRRATSPMSVCSFPNTRMQLQQSYSQSAMSSRGSVYNARCRSPMSVRSIDSNASVSAADIALAFKNIKFNKYDLRIIQDAYNTHMKNRMRRRIGKRRNLKSFIKHCRRNSGGESGAEGSNSSISSDDCRSTRSAFYTNNLSRARSRPTKMDFNKITTQVRENHIY</sequence>
<protein>
    <submittedName>
        <fullName evidence="2">Uncharacterized protein</fullName>
    </submittedName>
</protein>
<organism evidence="2">
    <name type="scientific">Pararge aegeria</name>
    <name type="common">speckled wood butterfly</name>
    <dbReference type="NCBI Taxonomy" id="116150"/>
    <lineage>
        <taxon>Eukaryota</taxon>
        <taxon>Metazoa</taxon>
        <taxon>Ecdysozoa</taxon>
        <taxon>Arthropoda</taxon>
        <taxon>Hexapoda</taxon>
        <taxon>Insecta</taxon>
        <taxon>Pterygota</taxon>
        <taxon>Neoptera</taxon>
        <taxon>Endopterygota</taxon>
        <taxon>Lepidoptera</taxon>
        <taxon>Glossata</taxon>
        <taxon>Ditrysia</taxon>
        <taxon>Papilionoidea</taxon>
        <taxon>Nymphalidae</taxon>
        <taxon>Satyrinae</taxon>
        <taxon>Satyrini</taxon>
        <taxon>Parargina</taxon>
        <taxon>Pararge</taxon>
    </lineage>
</organism>
<evidence type="ECO:0000256" key="1">
    <source>
        <dbReference type="SAM" id="MobiDB-lite"/>
    </source>
</evidence>
<name>S4PK87_9NEOP</name>
<dbReference type="EMBL" id="GAIX01004640">
    <property type="protein sequence ID" value="JAA87920.1"/>
    <property type="molecule type" value="Transcribed_RNA"/>
</dbReference>
<reference evidence="2" key="1">
    <citation type="journal article" date="2013" name="BMC Genomics">
        <title>Unscrambling butterfly oogenesis.</title>
        <authorList>
            <person name="Carter J.M."/>
            <person name="Baker S.C."/>
            <person name="Pink R."/>
            <person name="Carter D.R."/>
            <person name="Collins A."/>
            <person name="Tomlin J."/>
            <person name="Gibbs M."/>
            <person name="Breuker C.J."/>
        </authorList>
    </citation>
    <scope>NUCLEOTIDE SEQUENCE</scope>
    <source>
        <tissue evidence="2">Ovary</tissue>
    </source>
</reference>
<proteinExistence type="predicted"/>
<dbReference type="AlphaFoldDB" id="S4PK87"/>